<feature type="transmembrane region" description="Helical" evidence="1">
    <location>
        <begin position="78"/>
        <end position="100"/>
    </location>
</feature>
<dbReference type="RefSeq" id="WP_012633078.1">
    <property type="nucleotide sequence ID" value="NC_011891.1"/>
</dbReference>
<keyword evidence="1" id="KW-0472">Membrane</keyword>
<keyword evidence="4" id="KW-1185">Reference proteome</keyword>
<proteinExistence type="predicted"/>
<gene>
    <name evidence="3" type="ordered locus">A2cp1_1813</name>
</gene>
<keyword evidence="1 3" id="KW-0812">Transmembrane</keyword>
<sequence>MSACSPEWNERVSAWLDGEVERMERVRVEAHLAGCPGCAAAAAAFGRLGAALRRGAGPARAARQVLPARRALRPAFRAAALAAGLALAVGGIAGGVWLAGRGRAGLDRGLASDAERTHLRSFSRASPCEFESRDAGAVASWLEGALGFTVPVPDLPGATLLGARRCALGGQPAAHLLYRVGERALTVLVPGVGSPASAAVERVARGGASCTAGPLGERVCAVPLGQPALAVSELDPPALLALFDAPRG</sequence>
<dbReference type="InterPro" id="IPR027383">
    <property type="entry name" value="Znf_put"/>
</dbReference>
<accession>B8J6H4</accession>
<evidence type="ECO:0000259" key="2">
    <source>
        <dbReference type="Pfam" id="PF13490"/>
    </source>
</evidence>
<evidence type="ECO:0000313" key="4">
    <source>
        <dbReference type="Proteomes" id="UP000007089"/>
    </source>
</evidence>
<dbReference type="Gene3D" id="1.10.10.1320">
    <property type="entry name" value="Anti-sigma factor, zinc-finger domain"/>
    <property type="match status" value="1"/>
</dbReference>
<keyword evidence="1" id="KW-1133">Transmembrane helix</keyword>
<organism evidence="3 4">
    <name type="scientific">Anaeromyxobacter dehalogenans (strain ATCC BAA-258 / DSM 21875 / 2CP-1)</name>
    <dbReference type="NCBI Taxonomy" id="455488"/>
    <lineage>
        <taxon>Bacteria</taxon>
        <taxon>Pseudomonadati</taxon>
        <taxon>Myxococcota</taxon>
        <taxon>Myxococcia</taxon>
        <taxon>Myxococcales</taxon>
        <taxon>Cystobacterineae</taxon>
        <taxon>Anaeromyxobacteraceae</taxon>
        <taxon>Anaeromyxobacter</taxon>
    </lineage>
</organism>
<name>B8J6H4_ANAD2</name>
<evidence type="ECO:0000313" key="3">
    <source>
        <dbReference type="EMBL" id="ACL65155.1"/>
    </source>
</evidence>
<reference evidence="3" key="1">
    <citation type="submission" date="2009-01" db="EMBL/GenBank/DDBJ databases">
        <title>Complete sequence of Anaeromyxobacter dehalogenans 2CP-1.</title>
        <authorList>
            <consortium name="US DOE Joint Genome Institute"/>
            <person name="Lucas S."/>
            <person name="Copeland A."/>
            <person name="Lapidus A."/>
            <person name="Glavina del Rio T."/>
            <person name="Dalin E."/>
            <person name="Tice H."/>
            <person name="Bruce D."/>
            <person name="Goodwin L."/>
            <person name="Pitluck S."/>
            <person name="Saunders E."/>
            <person name="Brettin T."/>
            <person name="Detter J.C."/>
            <person name="Han C."/>
            <person name="Larimer F."/>
            <person name="Land M."/>
            <person name="Hauser L."/>
            <person name="Kyrpides N."/>
            <person name="Ovchinnikova G."/>
            <person name="Beliaev A.S."/>
            <person name="Richardson P."/>
        </authorList>
    </citation>
    <scope>NUCLEOTIDE SEQUENCE</scope>
    <source>
        <strain evidence="3">2CP-1</strain>
    </source>
</reference>
<dbReference type="InterPro" id="IPR041916">
    <property type="entry name" value="Anti_sigma_zinc_sf"/>
</dbReference>
<dbReference type="Pfam" id="PF13490">
    <property type="entry name" value="zf-HC2"/>
    <property type="match status" value="1"/>
</dbReference>
<dbReference type="EMBL" id="CP001359">
    <property type="protein sequence ID" value="ACL65155.1"/>
    <property type="molecule type" value="Genomic_DNA"/>
</dbReference>
<feature type="domain" description="Putative zinc-finger" evidence="2">
    <location>
        <begin position="8"/>
        <end position="39"/>
    </location>
</feature>
<protein>
    <submittedName>
        <fullName evidence="3">Transmembrane anti-sigma factor</fullName>
    </submittedName>
</protein>
<evidence type="ECO:0000256" key="1">
    <source>
        <dbReference type="SAM" id="Phobius"/>
    </source>
</evidence>
<dbReference type="KEGG" id="acp:A2cp1_1813"/>
<dbReference type="AlphaFoldDB" id="B8J6H4"/>
<dbReference type="Proteomes" id="UP000007089">
    <property type="component" value="Chromosome"/>
</dbReference>
<dbReference type="HOGENOM" id="CLU_1118355_0_0_7"/>